<evidence type="ECO:0000256" key="2">
    <source>
        <dbReference type="ARBA" id="ARBA00009773"/>
    </source>
</evidence>
<evidence type="ECO:0000256" key="3">
    <source>
        <dbReference type="ARBA" id="ARBA00022692"/>
    </source>
</evidence>
<dbReference type="Pfam" id="PF01594">
    <property type="entry name" value="AI-2E_transport"/>
    <property type="match status" value="1"/>
</dbReference>
<keyword evidence="4 7" id="KW-1133">Transmembrane helix</keyword>
<protein>
    <recommendedName>
        <fullName evidence="10">AI-2E family transporter</fullName>
    </recommendedName>
</protein>
<dbReference type="PANTHER" id="PTHR21716">
    <property type="entry name" value="TRANSMEMBRANE PROTEIN"/>
    <property type="match status" value="1"/>
</dbReference>
<reference evidence="8 9" key="1">
    <citation type="journal article" date="2014" name="Int. J. Syst. Evol. Microbiol.">
        <title>Complete genome sequence of Corynebacterium casei LMG S-19264T (=DSM 44701T), isolated from a smear-ripened cheese.</title>
        <authorList>
            <consortium name="US DOE Joint Genome Institute (JGI-PGF)"/>
            <person name="Walter F."/>
            <person name="Albersmeier A."/>
            <person name="Kalinowski J."/>
            <person name="Ruckert C."/>
        </authorList>
    </citation>
    <scope>NUCLEOTIDE SEQUENCE [LARGE SCALE GENOMIC DNA]</scope>
    <source>
        <strain evidence="8 9">CGMCC 1.9161</strain>
    </source>
</reference>
<feature type="transmembrane region" description="Helical" evidence="7">
    <location>
        <begin position="276"/>
        <end position="308"/>
    </location>
</feature>
<accession>A0A917V9S9</accession>
<feature type="transmembrane region" description="Helical" evidence="7">
    <location>
        <begin position="329"/>
        <end position="362"/>
    </location>
</feature>
<feature type="transmembrane region" description="Helical" evidence="7">
    <location>
        <begin position="234"/>
        <end position="256"/>
    </location>
</feature>
<dbReference type="AlphaFoldDB" id="A0A917V9S9"/>
<proteinExistence type="inferred from homology"/>
<organism evidence="8 9">
    <name type="scientific">Salinarimonas ramus</name>
    <dbReference type="NCBI Taxonomy" id="690164"/>
    <lineage>
        <taxon>Bacteria</taxon>
        <taxon>Pseudomonadati</taxon>
        <taxon>Pseudomonadota</taxon>
        <taxon>Alphaproteobacteria</taxon>
        <taxon>Hyphomicrobiales</taxon>
        <taxon>Salinarimonadaceae</taxon>
        <taxon>Salinarimonas</taxon>
    </lineage>
</organism>
<evidence type="ECO:0000313" key="8">
    <source>
        <dbReference type="EMBL" id="GGK54656.1"/>
    </source>
</evidence>
<evidence type="ECO:0008006" key="10">
    <source>
        <dbReference type="Google" id="ProtNLM"/>
    </source>
</evidence>
<comment type="similarity">
    <text evidence="2">Belongs to the autoinducer-2 exporter (AI-2E) (TC 2.A.86) family.</text>
</comment>
<evidence type="ECO:0000256" key="7">
    <source>
        <dbReference type="SAM" id="Phobius"/>
    </source>
</evidence>
<evidence type="ECO:0000313" key="9">
    <source>
        <dbReference type="Proteomes" id="UP000600449"/>
    </source>
</evidence>
<dbReference type="EMBL" id="BMMF01000020">
    <property type="protein sequence ID" value="GGK54656.1"/>
    <property type="molecule type" value="Genomic_DNA"/>
</dbReference>
<keyword evidence="5 7" id="KW-0472">Membrane</keyword>
<comment type="subcellular location">
    <subcellularLocation>
        <location evidence="1">Membrane</location>
        <topology evidence="1">Multi-pass membrane protein</topology>
    </subcellularLocation>
</comment>
<keyword evidence="9" id="KW-1185">Reference proteome</keyword>
<dbReference type="RefSeq" id="WP_188915708.1">
    <property type="nucleotide sequence ID" value="NZ_BMMF01000020.1"/>
</dbReference>
<feature type="transmembrane region" description="Helical" evidence="7">
    <location>
        <begin position="81"/>
        <end position="100"/>
    </location>
</feature>
<gene>
    <name evidence="8" type="ORF">GCM10011322_46790</name>
</gene>
<dbReference type="GO" id="GO:0055085">
    <property type="term" value="P:transmembrane transport"/>
    <property type="evidence" value="ECO:0007669"/>
    <property type="project" value="TreeGrafter"/>
</dbReference>
<evidence type="ECO:0000256" key="5">
    <source>
        <dbReference type="ARBA" id="ARBA00023136"/>
    </source>
</evidence>
<feature type="transmembrane region" description="Helical" evidence="7">
    <location>
        <begin position="49"/>
        <end position="69"/>
    </location>
</feature>
<evidence type="ECO:0000256" key="4">
    <source>
        <dbReference type="ARBA" id="ARBA00022989"/>
    </source>
</evidence>
<dbReference type="PANTHER" id="PTHR21716:SF62">
    <property type="entry name" value="TRANSPORT PROTEIN YDBI-RELATED"/>
    <property type="match status" value="1"/>
</dbReference>
<name>A0A917V9S9_9HYPH</name>
<evidence type="ECO:0000256" key="6">
    <source>
        <dbReference type="SAM" id="MobiDB-lite"/>
    </source>
</evidence>
<evidence type="ECO:0000256" key="1">
    <source>
        <dbReference type="ARBA" id="ARBA00004141"/>
    </source>
</evidence>
<dbReference type="Proteomes" id="UP000600449">
    <property type="component" value="Unassembled WGS sequence"/>
</dbReference>
<dbReference type="InterPro" id="IPR002549">
    <property type="entry name" value="AI-2E-like"/>
</dbReference>
<dbReference type="GO" id="GO:0016020">
    <property type="term" value="C:membrane"/>
    <property type="evidence" value="ECO:0007669"/>
    <property type="project" value="UniProtKB-SubCell"/>
</dbReference>
<feature type="region of interest" description="Disordered" evidence="6">
    <location>
        <begin position="373"/>
        <end position="400"/>
    </location>
</feature>
<feature type="transmembrane region" description="Helical" evidence="7">
    <location>
        <begin position="176"/>
        <end position="199"/>
    </location>
</feature>
<feature type="transmembrane region" description="Helical" evidence="7">
    <location>
        <begin position="25"/>
        <end position="43"/>
    </location>
</feature>
<sequence>MTENLSPSDPPADARRRLGRPGLGYVQHVLVGLALAAGFYLLWLVRDALLVVLAGVIVAVLLLGVAAPIRRRTPLSHRWSVVAAASGLLVLLALVFLLIGSQISGQVGQLTQALPDALQQAEERYGLSIGQDEGTQAEPSADADASTAEAVVASGETRSEGLIGAARGLVGRIAQFGFTIAEILTGVVLVAIAGLFLALDPDVYRRGLVALLPRGGRRKVDATLRHCGVALYDFLKGVLVSMTIVGLLAGLGTWALGLPAPLALGAFAALTEFVPIVGPIIGAIPALILAAGEGGGSLLWTAVLYLAIQQVESNMITPLIQKRMVTVPPGLFLFTVFAFGLLFGTLGVIVAGPLTVVAYVAAKELYVRDTLGEETEVPGENEGAGLLQPEDGGRASRPDE</sequence>
<keyword evidence="3 7" id="KW-0812">Transmembrane</keyword>
<comment type="caution">
    <text evidence="8">The sequence shown here is derived from an EMBL/GenBank/DDBJ whole genome shotgun (WGS) entry which is preliminary data.</text>
</comment>
<feature type="compositionally biased region" description="Basic and acidic residues" evidence="6">
    <location>
        <begin position="391"/>
        <end position="400"/>
    </location>
</feature>